<evidence type="ECO:0000313" key="3">
    <source>
        <dbReference type="Proteomes" id="UP000015001"/>
    </source>
</evidence>
<evidence type="ECO:0000313" key="2">
    <source>
        <dbReference type="EMBL" id="EPJ38209.1"/>
    </source>
</evidence>
<dbReference type="EMBL" id="AOPY01001467">
    <property type="protein sequence ID" value="EPJ38209.1"/>
    <property type="molecule type" value="Genomic_DNA"/>
</dbReference>
<feature type="compositionally biased region" description="Polar residues" evidence="1">
    <location>
        <begin position="1"/>
        <end position="11"/>
    </location>
</feature>
<feature type="region of interest" description="Disordered" evidence="1">
    <location>
        <begin position="1"/>
        <end position="39"/>
    </location>
</feature>
<protein>
    <submittedName>
        <fullName evidence="2">Uncharacterized protein</fullName>
    </submittedName>
</protein>
<dbReference type="HOGENOM" id="CLU_3317400_0_0_11"/>
<comment type="caution">
    <text evidence="2">The sequence shown here is derived from an EMBL/GenBank/DDBJ whole genome shotgun (WGS) entry which is preliminary data.</text>
</comment>
<dbReference type="PATRIC" id="fig|1283301.3.peg.4697"/>
<organism evidence="2 3">
    <name type="scientific">Streptomyces afghaniensis 772</name>
    <dbReference type="NCBI Taxonomy" id="1283301"/>
    <lineage>
        <taxon>Bacteria</taxon>
        <taxon>Bacillati</taxon>
        <taxon>Actinomycetota</taxon>
        <taxon>Actinomycetes</taxon>
        <taxon>Kitasatosporales</taxon>
        <taxon>Streptomycetaceae</taxon>
        <taxon>Streptomyces</taxon>
    </lineage>
</organism>
<gene>
    <name evidence="2" type="ORF">STAFG_4724</name>
</gene>
<evidence type="ECO:0000256" key="1">
    <source>
        <dbReference type="SAM" id="MobiDB-lite"/>
    </source>
</evidence>
<dbReference type="AlphaFoldDB" id="S4NIG3"/>
<proteinExistence type="predicted"/>
<reference evidence="2 3" key="1">
    <citation type="submission" date="2013-02" db="EMBL/GenBank/DDBJ databases">
        <title>Draft Genome Sequence of Streptomyces afghaniensis, Which Produces Compounds of the Julimycin B-Complex.</title>
        <authorList>
            <person name="Gruening B.A."/>
            <person name="Praeg A."/>
            <person name="Erxleben A."/>
            <person name="Guenther S."/>
            <person name="Fiedler H.-P."/>
            <person name="Goodfellow M."/>
            <person name="Mueller M."/>
        </authorList>
    </citation>
    <scope>NUCLEOTIDE SEQUENCE [LARGE SCALE GENOMIC DNA]</scope>
    <source>
        <strain evidence="2 3">772</strain>
    </source>
</reference>
<keyword evidence="3" id="KW-1185">Reference proteome</keyword>
<accession>S4NIG3</accession>
<sequence>MPARHTGNTLAADTGAKLRTSWPAPASPRSGGTNLARDR</sequence>
<dbReference type="Proteomes" id="UP000015001">
    <property type="component" value="Unassembled WGS sequence"/>
</dbReference>
<name>S4NIG3_9ACTN</name>